<dbReference type="EMBL" id="JAIWYP010000003">
    <property type="protein sequence ID" value="KAH3847985.1"/>
    <property type="molecule type" value="Genomic_DNA"/>
</dbReference>
<proteinExistence type="predicted"/>
<feature type="region of interest" description="Disordered" evidence="1">
    <location>
        <begin position="1"/>
        <end position="42"/>
    </location>
</feature>
<reference evidence="3" key="2">
    <citation type="submission" date="2020-11" db="EMBL/GenBank/DDBJ databases">
        <authorList>
            <person name="McCartney M.A."/>
            <person name="Auch B."/>
            <person name="Kono T."/>
            <person name="Mallez S."/>
            <person name="Becker A."/>
            <person name="Gohl D.M."/>
            <person name="Silverstein K.A.T."/>
            <person name="Koren S."/>
            <person name="Bechman K.B."/>
            <person name="Herman A."/>
            <person name="Abrahante J.E."/>
            <person name="Garbe J."/>
        </authorList>
    </citation>
    <scope>NUCLEOTIDE SEQUENCE</scope>
    <source>
        <strain evidence="3">Duluth1</strain>
        <tissue evidence="3">Whole animal</tissue>
    </source>
</reference>
<evidence type="ECO:0000313" key="4">
    <source>
        <dbReference type="Proteomes" id="UP000828390"/>
    </source>
</evidence>
<feature type="compositionally biased region" description="Polar residues" evidence="1">
    <location>
        <begin position="1"/>
        <end position="14"/>
    </location>
</feature>
<feature type="transmembrane region" description="Helical" evidence="2">
    <location>
        <begin position="136"/>
        <end position="160"/>
    </location>
</feature>
<name>A0A9D4KXI4_DREPO</name>
<keyword evidence="4" id="KW-1185">Reference proteome</keyword>
<reference evidence="3" key="1">
    <citation type="journal article" date="2019" name="bioRxiv">
        <title>The Genome of the Zebra Mussel, Dreissena polymorpha: A Resource for Invasive Species Research.</title>
        <authorList>
            <person name="McCartney M.A."/>
            <person name="Auch B."/>
            <person name="Kono T."/>
            <person name="Mallez S."/>
            <person name="Zhang Y."/>
            <person name="Obille A."/>
            <person name="Becker A."/>
            <person name="Abrahante J.E."/>
            <person name="Garbe J."/>
            <person name="Badalamenti J.P."/>
            <person name="Herman A."/>
            <person name="Mangelson H."/>
            <person name="Liachko I."/>
            <person name="Sullivan S."/>
            <person name="Sone E.D."/>
            <person name="Koren S."/>
            <person name="Silverstein K.A.T."/>
            <person name="Beckman K.B."/>
            <person name="Gohl D.M."/>
        </authorList>
    </citation>
    <scope>NUCLEOTIDE SEQUENCE</scope>
    <source>
        <strain evidence="3">Duluth1</strain>
        <tissue evidence="3">Whole animal</tissue>
    </source>
</reference>
<protein>
    <submittedName>
        <fullName evidence="3">Uncharacterized protein</fullName>
    </submittedName>
</protein>
<evidence type="ECO:0000256" key="1">
    <source>
        <dbReference type="SAM" id="MobiDB-lite"/>
    </source>
</evidence>
<gene>
    <name evidence="3" type="ORF">DPMN_090321</name>
</gene>
<dbReference type="OrthoDB" id="6113359at2759"/>
<accession>A0A9D4KXI4</accession>
<dbReference type="Proteomes" id="UP000828390">
    <property type="component" value="Unassembled WGS sequence"/>
</dbReference>
<dbReference type="AlphaFoldDB" id="A0A9D4KXI4"/>
<sequence length="162" mass="18922">METSRSVKRSTTFSAADVMRRTSDPPLVARSMSVDGVEPTDDTRLSKFKGSFERRSIRRRPSKRFDRTDLKYGHDEDTYEAIRQRVFQERAVTNAIEALQERWNMLMFMYEDCMALNDEWKQRKLTKLSVKRQMELITIVTLFLVACIPAVVLMCIVCKINA</sequence>
<evidence type="ECO:0000256" key="2">
    <source>
        <dbReference type="SAM" id="Phobius"/>
    </source>
</evidence>
<keyword evidence="2" id="KW-0472">Membrane</keyword>
<comment type="caution">
    <text evidence="3">The sequence shown here is derived from an EMBL/GenBank/DDBJ whole genome shotgun (WGS) entry which is preliminary data.</text>
</comment>
<evidence type="ECO:0000313" key="3">
    <source>
        <dbReference type="EMBL" id="KAH3847985.1"/>
    </source>
</evidence>
<keyword evidence="2" id="KW-1133">Transmembrane helix</keyword>
<keyword evidence="2" id="KW-0812">Transmembrane</keyword>
<organism evidence="3 4">
    <name type="scientific">Dreissena polymorpha</name>
    <name type="common">Zebra mussel</name>
    <name type="synonym">Mytilus polymorpha</name>
    <dbReference type="NCBI Taxonomy" id="45954"/>
    <lineage>
        <taxon>Eukaryota</taxon>
        <taxon>Metazoa</taxon>
        <taxon>Spiralia</taxon>
        <taxon>Lophotrochozoa</taxon>
        <taxon>Mollusca</taxon>
        <taxon>Bivalvia</taxon>
        <taxon>Autobranchia</taxon>
        <taxon>Heteroconchia</taxon>
        <taxon>Euheterodonta</taxon>
        <taxon>Imparidentia</taxon>
        <taxon>Neoheterodontei</taxon>
        <taxon>Myida</taxon>
        <taxon>Dreissenoidea</taxon>
        <taxon>Dreissenidae</taxon>
        <taxon>Dreissena</taxon>
    </lineage>
</organism>